<feature type="repeat" description="ARM" evidence="1">
    <location>
        <begin position="1427"/>
        <end position="1468"/>
    </location>
</feature>
<dbReference type="Proteomes" id="UP000037460">
    <property type="component" value="Unassembled WGS sequence"/>
</dbReference>
<feature type="region of interest" description="Disordered" evidence="2">
    <location>
        <begin position="1109"/>
        <end position="1149"/>
    </location>
</feature>
<dbReference type="OrthoDB" id="7537227at2759"/>
<reference evidence="4" key="1">
    <citation type="journal article" date="2015" name="PLoS Genet.">
        <title>Genome Sequence and Transcriptome Analyses of Chrysochromulina tobin: Metabolic Tools for Enhanced Algal Fitness in the Prominent Order Prymnesiales (Haptophyceae).</title>
        <authorList>
            <person name="Hovde B.T."/>
            <person name="Deodato C.R."/>
            <person name="Hunsperger H.M."/>
            <person name="Ryken S.A."/>
            <person name="Yost W."/>
            <person name="Jha R.K."/>
            <person name="Patterson J."/>
            <person name="Monnat R.J. Jr."/>
            <person name="Barlow S.B."/>
            <person name="Starkenburg S.R."/>
            <person name="Cattolico R.A."/>
        </authorList>
    </citation>
    <scope>NUCLEOTIDE SEQUENCE</scope>
    <source>
        <strain evidence="4">CCMP291</strain>
    </source>
</reference>
<dbReference type="PANTHER" id="PTHR23315">
    <property type="entry name" value="U BOX DOMAIN-CONTAINING"/>
    <property type="match status" value="1"/>
</dbReference>
<sequence length="1544" mass="159639">MLQDAGTSAQEQAAAALAKLARESADNRKSIVDANGIVPLLELLDSTSMKAKENAAAAITQLVRKGVESSSQQEKLSKDNQSVIAKAGGIEKLVGVLIGLQGTGLQGKELATVQLCRLTAEAIKEMAFGNAKIQTAVAESGGIAPLVSMLNSSDAEMQANAAGALANLARNHQINQSAIAKTGAVGPLCTLVREGSAETKDESAMAIWAISTDNAPNKDTIAKLGGIDPLIGLLQNGSSQKSLDCVAGALTSLAHKHLDNRDYISKRLVNLLGSSSVRSADKAVRVLTTCKAFTHGSSPNQMAISKAGGISPLITWLASTHITACAQAAMAVLSMILHNTTTQSQFARSDGIPPLINLVKKASPDRRTVHAELAQEYACRALFHLASQADNRALIVDSHVMQPLVRMLTAETECAPELAAMVLVRLSRGNVDVCNDCASKGAIVPLVKLVSSGLHGAQQQAAATLAEIALVSQNRDAIANAGAIEPLIRLMDSSTVGSPETAARVLAHLAVEDDKIDDSGSLIHVLGGVSRLVAMLDGSLMITVSQSTLRVQAEQAEQARAAMQAKEAADADAGAEPLSSSDALEGDLKTSKVRRTSAEVIVEASELEALLRGTAYKPKSTHKVWSIAPNLIDVDENGRAREQIQIATANKMAMQEQSAAALAELAKGNGELQDAIILAGGVPPLLAFIRIGSSVGQEHAGRAIWHLCADIENQKTIVRCGTITELVMLVRAGSPKAQEVAAAGLSELARGGVAELLRQQEHKDIYRAEGTLMDDGITPRAHQHASDALQRLADGNPENQAVIAKHAVSLLSNPSAGAQRRAAKTLQTLGARNLGSPVLIVNAGAISPLVNLLALGITAVKEEAASALATLSLNSPSTQLAISTGIITLLGTGNAETQEHVTGLLLTLSQDNDNRMAISKAGAIPRLVTQLRTMASPAGARSQELAAAVLARLSGDSDKNVSAIATAGGVRSLVPLLASSSAAAQAHAAACLSDLCRTSLRNKNAILAENGIQMLVTLLSNPLSHSNTKAEAAGALLALSSGQPENQKAIADAGAIKPLVALLGDDDNYARRKAAGAIAAIGYRNTANQDAVDKFNGIEKLIALLGPTTRPRESSVGRNRLVTRDVPLPPDTEGAGGSREPLSAAAAGPTAAVPVDDEVRAEAAAALAVLARKNAKIQDKVASVGGIEPLVALLQGDHVSERAKEEAAAALWSLAKQHYANQIKVAEAGGIAPLAAVIGLNSIRAQEQAAGALAALALDNPQNVVAIAGLLVSLVIGVMDTDGDGKVSMAELASRDRAPKAAAARAERSLEEKQASAKAARAISYLARAHPANQAAIAAAGGVGLLVSLLDAEEGGVLKRAAPSTAPERTTPERGTREPQKEPEAAGTFSHEPHHEELAMVQKDLSSAIWHMTKNSEQNQIAAKEAGAIMPLIALLEGNPIVRPDVGGALWSLAAHEANQVAIAESGGIVPLVNLLRAGGPEVQPEVRKAAQETAAGALHALARAPANRVSIADAGGIPLLVTLFDIADGSDESKEQVMTTDDF</sequence>
<feature type="repeat" description="ARM" evidence="1">
    <location>
        <begin position="1010"/>
        <end position="1054"/>
    </location>
</feature>
<evidence type="ECO:0000313" key="4">
    <source>
        <dbReference type="Proteomes" id="UP000037460"/>
    </source>
</evidence>
<dbReference type="Gene3D" id="1.25.10.10">
    <property type="entry name" value="Leucine-rich Repeat Variant"/>
    <property type="match status" value="11"/>
</dbReference>
<keyword evidence="4" id="KW-1185">Reference proteome</keyword>
<protein>
    <submittedName>
        <fullName evidence="3">Ubiquitin-protein pub4</fullName>
    </submittedName>
</protein>
<proteinExistence type="predicted"/>
<name>A0A0M0J901_9EUKA</name>
<evidence type="ECO:0000256" key="2">
    <source>
        <dbReference type="SAM" id="MobiDB-lite"/>
    </source>
</evidence>
<dbReference type="InterPro" id="IPR011989">
    <property type="entry name" value="ARM-like"/>
</dbReference>
<dbReference type="InterPro" id="IPR018247">
    <property type="entry name" value="EF_Hand_1_Ca_BS"/>
</dbReference>
<feature type="region of interest" description="Disordered" evidence="2">
    <location>
        <begin position="1358"/>
        <end position="1393"/>
    </location>
</feature>
<organism evidence="3 4">
    <name type="scientific">Chrysochromulina tobinii</name>
    <dbReference type="NCBI Taxonomy" id="1460289"/>
    <lineage>
        <taxon>Eukaryota</taxon>
        <taxon>Haptista</taxon>
        <taxon>Haptophyta</taxon>
        <taxon>Prymnesiophyceae</taxon>
        <taxon>Prymnesiales</taxon>
        <taxon>Chrysochromulinaceae</taxon>
        <taxon>Chrysochromulina</taxon>
    </lineage>
</organism>
<feature type="compositionally biased region" description="Low complexity" evidence="2">
    <location>
        <begin position="562"/>
        <end position="576"/>
    </location>
</feature>
<dbReference type="SUPFAM" id="SSF48371">
    <property type="entry name" value="ARM repeat"/>
    <property type="match status" value="6"/>
</dbReference>
<dbReference type="Pfam" id="PF00514">
    <property type="entry name" value="Arm"/>
    <property type="match status" value="4"/>
</dbReference>
<evidence type="ECO:0000256" key="1">
    <source>
        <dbReference type="PROSITE-ProRule" id="PRU00259"/>
    </source>
</evidence>
<comment type="caution">
    <text evidence="3">The sequence shown here is derived from an EMBL/GenBank/DDBJ whole genome shotgun (WGS) entry which is preliminary data.</text>
</comment>
<feature type="region of interest" description="Disordered" evidence="2">
    <location>
        <begin position="562"/>
        <end position="590"/>
    </location>
</feature>
<evidence type="ECO:0000313" key="3">
    <source>
        <dbReference type="EMBL" id="KOO23056.1"/>
    </source>
</evidence>
<dbReference type="PROSITE" id="PS50176">
    <property type="entry name" value="ARM_REPEAT"/>
    <property type="match status" value="7"/>
</dbReference>
<feature type="repeat" description="ARM" evidence="1">
    <location>
        <begin position="1467"/>
        <end position="1517"/>
    </location>
</feature>
<feature type="compositionally biased region" description="Basic and acidic residues" evidence="2">
    <location>
        <begin position="1370"/>
        <end position="1384"/>
    </location>
</feature>
<feature type="repeat" description="ARM" evidence="1">
    <location>
        <begin position="441"/>
        <end position="483"/>
    </location>
</feature>
<feature type="repeat" description="ARM" evidence="1">
    <location>
        <begin position="141"/>
        <end position="183"/>
    </location>
</feature>
<feature type="repeat" description="ARM" evidence="1">
    <location>
        <begin position="1185"/>
        <end position="1229"/>
    </location>
</feature>
<dbReference type="PANTHER" id="PTHR23315:SF7">
    <property type="entry name" value="U-BOX DOMAIN-CONTAINING PROTEIN 4"/>
    <property type="match status" value="1"/>
</dbReference>
<dbReference type="InterPro" id="IPR016024">
    <property type="entry name" value="ARM-type_fold"/>
</dbReference>
<dbReference type="EMBL" id="JWZX01003224">
    <property type="protein sequence ID" value="KOO23056.1"/>
    <property type="molecule type" value="Genomic_DNA"/>
</dbReference>
<dbReference type="SMART" id="SM00185">
    <property type="entry name" value="ARM"/>
    <property type="match status" value="24"/>
</dbReference>
<feature type="repeat" description="ARM" evidence="1">
    <location>
        <begin position="844"/>
        <end position="886"/>
    </location>
</feature>
<dbReference type="PROSITE" id="PS00018">
    <property type="entry name" value="EF_HAND_1"/>
    <property type="match status" value="1"/>
</dbReference>
<dbReference type="InterPro" id="IPR000225">
    <property type="entry name" value="Armadillo"/>
</dbReference>
<accession>A0A0M0J901</accession>
<gene>
    <name evidence="3" type="ORF">Ctob_007478</name>
</gene>